<keyword evidence="19" id="KW-1185">Reference proteome</keyword>
<dbReference type="PROSITE" id="PS50112">
    <property type="entry name" value="PAS"/>
    <property type="match status" value="1"/>
</dbReference>
<evidence type="ECO:0000256" key="4">
    <source>
        <dbReference type="ARBA" id="ARBA00022490"/>
    </source>
</evidence>
<dbReference type="FunFam" id="4.10.280.10:FF:000024">
    <property type="entry name" value="Aryl hydrocarbon receptor 2"/>
    <property type="match status" value="1"/>
</dbReference>
<feature type="domain" description="PAS" evidence="16">
    <location>
        <begin position="110"/>
        <end position="180"/>
    </location>
</feature>
<feature type="region of interest" description="Disordered" evidence="15">
    <location>
        <begin position="821"/>
        <end position="853"/>
    </location>
</feature>
<feature type="region of interest" description="Disordered" evidence="15">
    <location>
        <begin position="1"/>
        <end position="39"/>
    </location>
</feature>
<evidence type="ECO:0000256" key="2">
    <source>
        <dbReference type="ARBA" id="ARBA00004496"/>
    </source>
</evidence>
<dbReference type="SMART" id="SM00086">
    <property type="entry name" value="PAC"/>
    <property type="match status" value="1"/>
</dbReference>
<reference evidence="18" key="1">
    <citation type="submission" date="2025-08" db="UniProtKB">
        <authorList>
            <consortium name="Ensembl"/>
        </authorList>
    </citation>
    <scope>IDENTIFICATION</scope>
</reference>
<dbReference type="InterPro" id="IPR000014">
    <property type="entry name" value="PAS"/>
</dbReference>
<evidence type="ECO:0000256" key="15">
    <source>
        <dbReference type="SAM" id="MobiDB-lite"/>
    </source>
</evidence>
<dbReference type="Proteomes" id="UP000472241">
    <property type="component" value="Unplaced"/>
</dbReference>
<dbReference type="InterPro" id="IPR036638">
    <property type="entry name" value="HLH_DNA-bd_sf"/>
</dbReference>
<keyword evidence="8" id="KW-0805">Transcription regulation</keyword>
<keyword evidence="6" id="KW-0677">Repeat</keyword>
<dbReference type="GO" id="GO:0048511">
    <property type="term" value="P:rhythmic process"/>
    <property type="evidence" value="ECO:0007669"/>
    <property type="project" value="UniProtKB-KW"/>
</dbReference>
<evidence type="ECO:0000256" key="8">
    <source>
        <dbReference type="ARBA" id="ARBA00023015"/>
    </source>
</evidence>
<feature type="domain" description="BHLH" evidence="17">
    <location>
        <begin position="27"/>
        <end position="80"/>
    </location>
</feature>
<dbReference type="PANTHER" id="PTHR10649">
    <property type="entry name" value="ARYL HYDROCARBON RECEPTOR"/>
    <property type="match status" value="1"/>
</dbReference>
<dbReference type="FunFam" id="3.30.450.20:FF:000035">
    <property type="entry name" value="Aryl hydrocarbon receptor"/>
    <property type="match status" value="1"/>
</dbReference>
<dbReference type="CTD" id="196"/>
<keyword evidence="5" id="KW-0678">Repressor</keyword>
<organism evidence="18 19">
    <name type="scientific">Lynx canadensis</name>
    <name type="common">Canada lynx</name>
    <name type="synonym">Felis canadensis</name>
    <dbReference type="NCBI Taxonomy" id="61383"/>
    <lineage>
        <taxon>Eukaryota</taxon>
        <taxon>Metazoa</taxon>
        <taxon>Chordata</taxon>
        <taxon>Craniata</taxon>
        <taxon>Vertebrata</taxon>
        <taxon>Euteleostomi</taxon>
        <taxon>Mammalia</taxon>
        <taxon>Eutheria</taxon>
        <taxon>Laurasiatheria</taxon>
        <taxon>Carnivora</taxon>
        <taxon>Feliformia</taxon>
        <taxon>Felidae</taxon>
        <taxon>Felinae</taxon>
        <taxon>Lynx</taxon>
    </lineage>
</organism>
<evidence type="ECO:0000256" key="5">
    <source>
        <dbReference type="ARBA" id="ARBA00022491"/>
    </source>
</evidence>
<dbReference type="AlphaFoldDB" id="A0A667GV39"/>
<keyword evidence="13" id="KW-0539">Nucleus</keyword>
<dbReference type="GO" id="GO:1904613">
    <property type="term" value="P:cellular response to 2,3,7,8-tetrachlorodibenzodioxine"/>
    <property type="evidence" value="ECO:0007669"/>
    <property type="project" value="UniProtKB-ARBA"/>
</dbReference>
<dbReference type="FunFam" id="3.30.450.20:FF:000019">
    <property type="entry name" value="Aryl hydrocarbon receptor 1"/>
    <property type="match status" value="1"/>
</dbReference>
<feature type="compositionally biased region" description="Polar residues" evidence="15">
    <location>
        <begin position="821"/>
        <end position="831"/>
    </location>
</feature>
<dbReference type="GO" id="GO:0034751">
    <property type="term" value="C:aryl hydrocarbon receptor complex"/>
    <property type="evidence" value="ECO:0007669"/>
    <property type="project" value="TreeGrafter"/>
</dbReference>
<keyword evidence="12" id="KW-0804">Transcription</keyword>
<dbReference type="CDD" id="cd11436">
    <property type="entry name" value="bHLH-PAS_AhR"/>
    <property type="match status" value="1"/>
</dbReference>
<keyword evidence="14" id="KW-0175">Coiled coil</keyword>
<dbReference type="GO" id="GO:0006805">
    <property type="term" value="P:xenobiotic metabolic process"/>
    <property type="evidence" value="ECO:0007669"/>
    <property type="project" value="InterPro"/>
</dbReference>
<sequence>MNSSSSHITYASRKRRKPVQKTVKPIPPEGIKSNPSKRHRDRLNTELDRLASLLPFPQDVINKLDKLSVLRLSVSYLRAKSFFDVALQASPADRNGIQENCRTKFREGLSLQEGEFLLQALNGFVLVVTTDALVFYASSTIQDYLGFQQSDVIHQSVYELIHTEDRPEFQRQLHWTLNPTQCADSGQRIDEANGLPQPAVCYNPDQLPPENSSFMERSFVCRLRCLLDNSSGFLAMNFQGRLKYLHGQNKKGKDGSILPPQLALFAIATPLQPPSILEIRTKNFIFRTKHKLDFTPTGCDAKGRLVLGYTEAELCMRGSGYQFIHAADMLYCAEYHIRMIKTGESGMIVFRLLTKDNRWTWVQSNARLVYKNGRPDYIIATQRPLTDEEGTDHLRKRTMKFPFMFTSGEAVLYQVNNPFPPMMDPLPVRTKTTACGRESATTSTLNKESFNPNSLLGAMMQQDESIYLYPASSNTAFERNLFNEPMNECSNWQDSMAPVGNNSILKHEQIGQSQDMNSAISGGQSGPFADNRNSDLYSIMKHLGIDFEDIKDMQQNEEFFRTDFSGEGDFRDIDLTDEILTYVQDSLSKPAFQCPGYQQQQAMAVNSSCMVQEHLQLEQQQQQQQQLQHQQNLVASEQQQQLCQKMQHMQVNGMFANWSANQSVPFGCPQQELQQYNVLSDLPGTSQECPYKSEMDAMPYTHNFIPCDQSVLPQHSQGPQLDFPLGTFEPSPYPTTSNLEDFFTCLQAPENQTHGLTPEPPIVTPQTCYAGAVSMYQCQPEPPHGHEAQMQYNPTMPDPQAFLNKFQNGGVLNETYPAELNNINSTQTPTHLQPLHHTSEARPFPDLTSSGFL</sequence>
<dbReference type="Pfam" id="PF00010">
    <property type="entry name" value="HLH"/>
    <property type="match status" value="1"/>
</dbReference>
<dbReference type="GeneID" id="115508961"/>
<dbReference type="RefSeq" id="XP_030163913.1">
    <property type="nucleotide sequence ID" value="XM_030308053.1"/>
</dbReference>
<dbReference type="GO" id="GO:0005634">
    <property type="term" value="C:nucleus"/>
    <property type="evidence" value="ECO:0007669"/>
    <property type="project" value="UniProtKB-SubCell"/>
</dbReference>
<dbReference type="InterPro" id="IPR001610">
    <property type="entry name" value="PAC"/>
</dbReference>
<dbReference type="Gene3D" id="3.30.450.20">
    <property type="entry name" value="PAS domain"/>
    <property type="match status" value="2"/>
</dbReference>
<evidence type="ECO:0000313" key="19">
    <source>
        <dbReference type="Proteomes" id="UP000472241"/>
    </source>
</evidence>
<dbReference type="Pfam" id="PF00989">
    <property type="entry name" value="PAS"/>
    <property type="match status" value="1"/>
</dbReference>
<evidence type="ECO:0000259" key="17">
    <source>
        <dbReference type="PROSITE" id="PS50888"/>
    </source>
</evidence>
<keyword evidence="11" id="KW-0010">Activator</keyword>
<dbReference type="SMART" id="SM00091">
    <property type="entry name" value="PAS"/>
    <property type="match status" value="2"/>
</dbReference>
<evidence type="ECO:0000256" key="6">
    <source>
        <dbReference type="ARBA" id="ARBA00022737"/>
    </source>
</evidence>
<dbReference type="GO" id="GO:0000976">
    <property type="term" value="F:transcription cis-regulatory region binding"/>
    <property type="evidence" value="ECO:0007669"/>
    <property type="project" value="TreeGrafter"/>
</dbReference>
<gene>
    <name evidence="18" type="primary">AHR</name>
</gene>
<evidence type="ECO:0000256" key="9">
    <source>
        <dbReference type="ARBA" id="ARBA00023108"/>
    </source>
</evidence>
<reference evidence="18" key="2">
    <citation type="submission" date="2025-09" db="UniProtKB">
        <authorList>
            <consortium name="Ensembl"/>
        </authorList>
    </citation>
    <scope>IDENTIFICATION</scope>
</reference>
<keyword evidence="9" id="KW-0090">Biological rhythms</keyword>
<accession>A0A667GV39</accession>
<dbReference type="InterPro" id="IPR033348">
    <property type="entry name" value="AHR_bHLH"/>
</dbReference>
<evidence type="ECO:0000256" key="14">
    <source>
        <dbReference type="SAM" id="Coils"/>
    </source>
</evidence>
<evidence type="ECO:0000256" key="1">
    <source>
        <dbReference type="ARBA" id="ARBA00004123"/>
    </source>
</evidence>
<dbReference type="Gene3D" id="4.10.280.10">
    <property type="entry name" value="Helix-loop-helix DNA-binding domain"/>
    <property type="match status" value="1"/>
</dbReference>
<evidence type="ECO:0000259" key="16">
    <source>
        <dbReference type="PROSITE" id="PS50112"/>
    </source>
</evidence>
<dbReference type="GO" id="GO:0005737">
    <property type="term" value="C:cytoplasm"/>
    <property type="evidence" value="ECO:0007669"/>
    <property type="project" value="UniProtKB-SubCell"/>
</dbReference>
<dbReference type="SUPFAM" id="SSF47459">
    <property type="entry name" value="HLH, helix-loop-helix DNA-binding domain"/>
    <property type="match status" value="1"/>
</dbReference>
<evidence type="ECO:0000256" key="12">
    <source>
        <dbReference type="ARBA" id="ARBA00023163"/>
    </source>
</evidence>
<evidence type="ECO:0000256" key="3">
    <source>
        <dbReference type="ARBA" id="ARBA00015909"/>
    </source>
</evidence>
<dbReference type="InterPro" id="IPR011598">
    <property type="entry name" value="bHLH_dom"/>
</dbReference>
<dbReference type="InterPro" id="IPR013655">
    <property type="entry name" value="PAS_fold_3"/>
</dbReference>
<keyword evidence="7" id="KW-0013">ADP-ribosylation</keyword>
<comment type="subcellular location">
    <subcellularLocation>
        <location evidence="2">Cytoplasm</location>
    </subcellularLocation>
    <subcellularLocation>
        <location evidence="1">Nucleus</location>
    </subcellularLocation>
</comment>
<evidence type="ECO:0000256" key="10">
    <source>
        <dbReference type="ARBA" id="ARBA00023125"/>
    </source>
</evidence>
<dbReference type="Ensembl" id="ENSLCNT00005012854.1">
    <property type="protein sequence ID" value="ENSLCNP00005011467.1"/>
    <property type="gene ID" value="ENSLCNG00005007504.1"/>
</dbReference>
<dbReference type="InterPro" id="IPR035965">
    <property type="entry name" value="PAS-like_dom_sf"/>
</dbReference>
<dbReference type="GO" id="GO:0046983">
    <property type="term" value="F:protein dimerization activity"/>
    <property type="evidence" value="ECO:0007669"/>
    <property type="project" value="InterPro"/>
</dbReference>
<evidence type="ECO:0000256" key="13">
    <source>
        <dbReference type="ARBA" id="ARBA00023242"/>
    </source>
</evidence>
<dbReference type="PANTHER" id="PTHR10649:SF9">
    <property type="entry name" value="ARYL HYDROCARBON RECEPTOR"/>
    <property type="match status" value="1"/>
</dbReference>
<evidence type="ECO:0000256" key="11">
    <source>
        <dbReference type="ARBA" id="ARBA00023159"/>
    </source>
</evidence>
<dbReference type="GO" id="GO:0004879">
    <property type="term" value="F:nuclear receptor activity"/>
    <property type="evidence" value="ECO:0007669"/>
    <property type="project" value="UniProtKB-ARBA"/>
</dbReference>
<proteinExistence type="predicted"/>
<dbReference type="SMART" id="SM00353">
    <property type="entry name" value="HLH"/>
    <property type="match status" value="1"/>
</dbReference>
<evidence type="ECO:0000256" key="7">
    <source>
        <dbReference type="ARBA" id="ARBA00022765"/>
    </source>
</evidence>
<keyword evidence="4" id="KW-0963">Cytoplasm</keyword>
<dbReference type="CDD" id="cd00130">
    <property type="entry name" value="PAS"/>
    <property type="match status" value="2"/>
</dbReference>
<dbReference type="InterPro" id="IPR039091">
    <property type="entry name" value="AHR/AHRR"/>
</dbReference>
<protein>
    <recommendedName>
        <fullName evidence="3">Aryl hydrocarbon receptor</fullName>
    </recommendedName>
</protein>
<dbReference type="Pfam" id="PF08447">
    <property type="entry name" value="PAS_3"/>
    <property type="match status" value="1"/>
</dbReference>
<evidence type="ECO:0000313" key="18">
    <source>
        <dbReference type="Ensembl" id="ENSLCNP00005011467.1"/>
    </source>
</evidence>
<name>A0A667GV39_LYNCA</name>
<feature type="coiled-coil region" evidence="14">
    <location>
        <begin position="610"/>
        <end position="640"/>
    </location>
</feature>
<dbReference type="SUPFAM" id="SSF55785">
    <property type="entry name" value="PYP-like sensor domain (PAS domain)"/>
    <property type="match status" value="2"/>
</dbReference>
<dbReference type="PROSITE" id="PS50888">
    <property type="entry name" value="BHLH"/>
    <property type="match status" value="1"/>
</dbReference>
<dbReference type="InterPro" id="IPR013767">
    <property type="entry name" value="PAS_fold"/>
</dbReference>
<keyword evidence="10" id="KW-0238">DNA-binding</keyword>